<keyword evidence="7 9" id="KW-1133">Transmembrane helix</keyword>
<keyword evidence="4" id="KW-1003">Cell membrane</keyword>
<dbReference type="Gene3D" id="3.40.190.10">
    <property type="entry name" value="Periplasmic binding protein-like II"/>
    <property type="match status" value="2"/>
</dbReference>
<proteinExistence type="inferred from homology"/>
<sequence length="496" mass="54829">MIATKPFKFLLFLFLMTFLTWGIIIGNNPPTSAQETPSKTTKTLVMATSPDYPPYEFKDTATSGEKIVGFDVDIAEYITQKLGYNLTVIGMDFNGLIPALTAKRADFVMAGMTPTPDRKKNVEFSDIYFEAKNTIVSLQDKNYQNPEQLQGKKVGVQLGSIQQEAVKNWQGVRVVPLNKTSDIIQELKSKRLDAGVLENTIVRGYIAANPGLVYHEVPNTEAAGSAIAFPKGSPLVQPFNQVIQEMKASGKIEQLAKQWFDRSAVVAETPEIPHGTGLKLDFNKISPNIPYILAGIFITLQFSLVSAFFGFLWGTILALFKISTLKPLNIFSQAYTSIFRGTPLLVQLTLIYFATPQLTGYDITAFQAGILTFSLNSGAYISETIRAGIQAVDKGQKEACEALGVQYQLMMLDIILPQALRNILPALVNESINLLKDSTLVSVIGVEDMLRRAQIVGAEKYIYFEPLIFVAVIYYLMIITLTWGANGLERQLKSNS</sequence>
<dbReference type="InterPro" id="IPR001320">
    <property type="entry name" value="Iontro_rcpt_C"/>
</dbReference>
<dbReference type="SMART" id="SM00062">
    <property type="entry name" value="PBPb"/>
    <property type="match status" value="1"/>
</dbReference>
<comment type="subcellular location">
    <subcellularLocation>
        <location evidence="1 9">Cell membrane</location>
        <topology evidence="1 9">Multi-pass membrane protein</topology>
    </subcellularLocation>
</comment>
<dbReference type="GO" id="GO:0004664">
    <property type="term" value="F:prephenate dehydratase activity"/>
    <property type="evidence" value="ECO:0007669"/>
    <property type="project" value="UniProtKB-EC"/>
</dbReference>
<dbReference type="Pfam" id="PF00528">
    <property type="entry name" value="BPD_transp_1"/>
    <property type="match status" value="1"/>
</dbReference>
<evidence type="ECO:0000256" key="7">
    <source>
        <dbReference type="ARBA" id="ARBA00022989"/>
    </source>
</evidence>
<dbReference type="Proteomes" id="UP000184550">
    <property type="component" value="Unassembled WGS sequence"/>
</dbReference>
<accession>A0A7Z9BGJ2</accession>
<evidence type="ECO:0000256" key="4">
    <source>
        <dbReference type="ARBA" id="ARBA00022475"/>
    </source>
</evidence>
<keyword evidence="5 9" id="KW-0812">Transmembrane</keyword>
<dbReference type="PROSITE" id="PS50928">
    <property type="entry name" value="ABC_TM1"/>
    <property type="match status" value="1"/>
</dbReference>
<evidence type="ECO:0000259" key="10">
    <source>
        <dbReference type="PROSITE" id="PS50928"/>
    </source>
</evidence>
<dbReference type="PANTHER" id="PTHR30614:SF20">
    <property type="entry name" value="GLUTAMINE TRANSPORT SYSTEM PERMEASE PROTEIN GLNP"/>
    <property type="match status" value="1"/>
</dbReference>
<evidence type="ECO:0000256" key="6">
    <source>
        <dbReference type="ARBA" id="ARBA00022970"/>
    </source>
</evidence>
<keyword evidence="8 9" id="KW-0472">Membrane</keyword>
<protein>
    <submittedName>
        <fullName evidence="11">Polar amino acid ABC transporter, inner membrane subunit</fullName>
        <ecNumber evidence="11">4.2.1.51</ecNumber>
    </submittedName>
</protein>
<dbReference type="AlphaFoldDB" id="A0A7Z9BGJ2"/>
<dbReference type="SMART" id="SM00079">
    <property type="entry name" value="PBPe"/>
    <property type="match status" value="1"/>
</dbReference>
<keyword evidence="3 9" id="KW-0813">Transport</keyword>
<evidence type="ECO:0000313" key="11">
    <source>
        <dbReference type="EMBL" id="VXD12456.1"/>
    </source>
</evidence>
<feature type="transmembrane region" description="Helical" evidence="9">
    <location>
        <begin position="291"/>
        <end position="320"/>
    </location>
</feature>
<dbReference type="Pfam" id="PF00497">
    <property type="entry name" value="SBP_bac_3"/>
    <property type="match status" value="1"/>
</dbReference>
<gene>
    <name evidence="11" type="ORF">PL8927_170069</name>
</gene>
<dbReference type="CDD" id="cd06261">
    <property type="entry name" value="TM_PBP2"/>
    <property type="match status" value="1"/>
</dbReference>
<dbReference type="FunFam" id="1.10.3720.10:FF:000033">
    <property type="entry name" value="Polar amino acid ABC transporter permease"/>
    <property type="match status" value="1"/>
</dbReference>
<keyword evidence="12" id="KW-1185">Reference proteome</keyword>
<dbReference type="Gene3D" id="1.10.3720.10">
    <property type="entry name" value="MetI-like"/>
    <property type="match status" value="1"/>
</dbReference>
<keyword evidence="6" id="KW-0029">Amino-acid transport</keyword>
<keyword evidence="11" id="KW-0456">Lyase</keyword>
<comment type="similarity">
    <text evidence="2">Belongs to the binding-protein-dependent transport system permease family. HisMQ subfamily.</text>
</comment>
<dbReference type="InterPro" id="IPR035906">
    <property type="entry name" value="MetI-like_sf"/>
</dbReference>
<name>A0A7Z9BGJ2_9CYAN</name>
<evidence type="ECO:0000313" key="12">
    <source>
        <dbReference type="Proteomes" id="UP000184550"/>
    </source>
</evidence>
<evidence type="ECO:0000256" key="3">
    <source>
        <dbReference type="ARBA" id="ARBA00022448"/>
    </source>
</evidence>
<dbReference type="EMBL" id="CZCU02000079">
    <property type="protein sequence ID" value="VXD12456.1"/>
    <property type="molecule type" value="Genomic_DNA"/>
</dbReference>
<comment type="caution">
    <text evidence="11">The sequence shown here is derived from an EMBL/GenBank/DDBJ whole genome shotgun (WGS) entry which is preliminary data.</text>
</comment>
<dbReference type="InterPro" id="IPR001638">
    <property type="entry name" value="Solute-binding_3/MltF_N"/>
</dbReference>
<evidence type="ECO:0000256" key="9">
    <source>
        <dbReference type="RuleBase" id="RU363032"/>
    </source>
</evidence>
<dbReference type="NCBIfam" id="TIGR01726">
    <property type="entry name" value="HEQRo_perm_3TM"/>
    <property type="match status" value="1"/>
</dbReference>
<evidence type="ECO:0000256" key="5">
    <source>
        <dbReference type="ARBA" id="ARBA00022692"/>
    </source>
</evidence>
<reference evidence="11" key="1">
    <citation type="submission" date="2019-10" db="EMBL/GenBank/DDBJ databases">
        <authorList>
            <consortium name="Genoscope - CEA"/>
            <person name="William W."/>
        </authorList>
    </citation>
    <scope>NUCLEOTIDE SEQUENCE [LARGE SCALE GENOMIC DNA]</scope>
    <source>
        <strain evidence="11">BBR_PRJEB10992</strain>
    </source>
</reference>
<dbReference type="InterPro" id="IPR043429">
    <property type="entry name" value="ArtM/GltK/GlnP/TcyL/YhdX-like"/>
</dbReference>
<dbReference type="SUPFAM" id="SSF161098">
    <property type="entry name" value="MetI-like"/>
    <property type="match status" value="1"/>
</dbReference>
<feature type="transmembrane region" description="Helical" evidence="9">
    <location>
        <begin position="461"/>
        <end position="485"/>
    </location>
</feature>
<evidence type="ECO:0000256" key="8">
    <source>
        <dbReference type="ARBA" id="ARBA00023136"/>
    </source>
</evidence>
<dbReference type="EC" id="4.2.1.51" evidence="11"/>
<dbReference type="InterPro" id="IPR010065">
    <property type="entry name" value="AA_ABC_transptr_permease_3TM"/>
</dbReference>
<dbReference type="GO" id="GO:0015276">
    <property type="term" value="F:ligand-gated monoatomic ion channel activity"/>
    <property type="evidence" value="ECO:0007669"/>
    <property type="project" value="InterPro"/>
</dbReference>
<dbReference type="PANTHER" id="PTHR30614">
    <property type="entry name" value="MEMBRANE COMPONENT OF AMINO ACID ABC TRANSPORTER"/>
    <property type="match status" value="1"/>
</dbReference>
<dbReference type="GO" id="GO:0043190">
    <property type="term" value="C:ATP-binding cassette (ABC) transporter complex"/>
    <property type="evidence" value="ECO:0007669"/>
    <property type="project" value="InterPro"/>
</dbReference>
<feature type="domain" description="ABC transmembrane type-1" evidence="10">
    <location>
        <begin position="296"/>
        <end position="485"/>
    </location>
</feature>
<dbReference type="SUPFAM" id="SSF53850">
    <property type="entry name" value="Periplasmic binding protein-like II"/>
    <property type="match status" value="1"/>
</dbReference>
<dbReference type="InterPro" id="IPR000515">
    <property type="entry name" value="MetI-like"/>
</dbReference>
<organism evidence="11 12">
    <name type="scientific">Planktothrix serta PCC 8927</name>
    <dbReference type="NCBI Taxonomy" id="671068"/>
    <lineage>
        <taxon>Bacteria</taxon>
        <taxon>Bacillati</taxon>
        <taxon>Cyanobacteriota</taxon>
        <taxon>Cyanophyceae</taxon>
        <taxon>Oscillatoriophycideae</taxon>
        <taxon>Oscillatoriales</taxon>
        <taxon>Microcoleaceae</taxon>
        <taxon>Planktothrix</taxon>
    </lineage>
</organism>
<dbReference type="GO" id="GO:0006865">
    <property type="term" value="P:amino acid transport"/>
    <property type="evidence" value="ECO:0007669"/>
    <property type="project" value="UniProtKB-KW"/>
</dbReference>
<evidence type="ECO:0000256" key="1">
    <source>
        <dbReference type="ARBA" id="ARBA00004651"/>
    </source>
</evidence>
<evidence type="ECO:0000256" key="2">
    <source>
        <dbReference type="ARBA" id="ARBA00010072"/>
    </source>
</evidence>